<dbReference type="PANTHER" id="PTHR31649">
    <property type="entry name" value="AGAP009604-PA"/>
    <property type="match status" value="1"/>
</dbReference>
<dbReference type="PANTHER" id="PTHR31649:SF1">
    <property type="entry name" value="FARNESOIC ACID O-METHYL TRANSFERASE DOMAIN-CONTAINING PROTEIN"/>
    <property type="match status" value="1"/>
</dbReference>
<dbReference type="AlphaFoldDB" id="A0A7L0EUY9"/>
<organism evidence="1 2">
    <name type="scientific">Trogon melanurus</name>
    <name type="common">Black-tailed trogon</name>
    <dbReference type="NCBI Taxonomy" id="56311"/>
    <lineage>
        <taxon>Eukaryota</taxon>
        <taxon>Metazoa</taxon>
        <taxon>Chordata</taxon>
        <taxon>Craniata</taxon>
        <taxon>Vertebrata</taxon>
        <taxon>Euteleostomi</taxon>
        <taxon>Archelosauria</taxon>
        <taxon>Archosauria</taxon>
        <taxon>Dinosauria</taxon>
        <taxon>Saurischia</taxon>
        <taxon>Theropoda</taxon>
        <taxon>Coelurosauria</taxon>
        <taxon>Aves</taxon>
        <taxon>Neognathae</taxon>
        <taxon>Neoaves</taxon>
        <taxon>Telluraves</taxon>
        <taxon>Coraciimorphae</taxon>
        <taxon>Trogoniformes</taxon>
        <taxon>Trogonidae</taxon>
        <taxon>Trogon</taxon>
    </lineage>
</organism>
<dbReference type="Pfam" id="PF11901">
    <property type="entry name" value="DM9"/>
    <property type="match status" value="1"/>
</dbReference>
<feature type="non-terminal residue" evidence="1">
    <location>
        <position position="1"/>
    </location>
</feature>
<accession>A0A7L0EUY9</accession>
<gene>
    <name evidence="1" type="primary">Natt3</name>
    <name evidence="1" type="ORF">TROMEL_R11766</name>
</gene>
<dbReference type="InterPro" id="IPR006616">
    <property type="entry name" value="DM9_repeat"/>
</dbReference>
<dbReference type="OrthoDB" id="1925699at2759"/>
<sequence length="141" mass="15380">TEYVCSTEVLGCNTGAYVPERGASCFYPYAGWEHSTTDFKVLVNVGGFEALDWVNDSFGGVPDNAVEGCPFADVFVGRNKYGLGKVTKEQRALFVVVDGEEVWFKWYQVLTAKKGPANVTISEVRYNMSAAVESGEVVTLA</sequence>
<feature type="non-terminal residue" evidence="1">
    <location>
        <position position="141"/>
    </location>
</feature>
<keyword evidence="2" id="KW-1185">Reference proteome</keyword>
<dbReference type="Proteomes" id="UP000550660">
    <property type="component" value="Unassembled WGS sequence"/>
</dbReference>
<protein>
    <submittedName>
        <fullName evidence="1">NATT3 protein</fullName>
    </submittedName>
</protein>
<dbReference type="SMART" id="SM00696">
    <property type="entry name" value="DM9"/>
    <property type="match status" value="1"/>
</dbReference>
<name>A0A7L0EUY9_TROML</name>
<evidence type="ECO:0000313" key="1">
    <source>
        <dbReference type="EMBL" id="NXJ87066.1"/>
    </source>
</evidence>
<reference evidence="1 2" key="1">
    <citation type="submission" date="2019-09" db="EMBL/GenBank/DDBJ databases">
        <title>Bird 10,000 Genomes (B10K) Project - Family phase.</title>
        <authorList>
            <person name="Zhang G."/>
        </authorList>
    </citation>
    <scope>NUCLEOTIDE SEQUENCE [LARGE SCALE GENOMIC DNA]</scope>
    <source>
        <strain evidence="1">B10K-DU-007-40</strain>
        <tissue evidence="1">Mixed tissue sample</tissue>
    </source>
</reference>
<dbReference type="EMBL" id="VXAG01004043">
    <property type="protein sequence ID" value="NXJ87066.1"/>
    <property type="molecule type" value="Genomic_DNA"/>
</dbReference>
<evidence type="ECO:0000313" key="2">
    <source>
        <dbReference type="Proteomes" id="UP000550660"/>
    </source>
</evidence>
<comment type="caution">
    <text evidence="1">The sequence shown here is derived from an EMBL/GenBank/DDBJ whole genome shotgun (WGS) entry which is preliminary data.</text>
</comment>
<proteinExistence type="predicted"/>